<name>A0AAN9R120_CANGL</name>
<dbReference type="InterPro" id="IPR052245">
    <property type="entry name" value="Plant_Stress_Dev_TF"/>
</dbReference>
<dbReference type="PANTHER" id="PTHR44191">
    <property type="entry name" value="TRANSCRIPTION FACTOR KUA1"/>
    <property type="match status" value="1"/>
</dbReference>
<evidence type="ECO:0000313" key="9">
    <source>
        <dbReference type="EMBL" id="KAK7358175.1"/>
    </source>
</evidence>
<evidence type="ECO:0000259" key="7">
    <source>
        <dbReference type="PROSITE" id="PS50090"/>
    </source>
</evidence>
<dbReference type="InterPro" id="IPR017930">
    <property type="entry name" value="Myb_dom"/>
</dbReference>
<dbReference type="CDD" id="cd00167">
    <property type="entry name" value="SANT"/>
    <property type="match status" value="1"/>
</dbReference>
<dbReference type="NCBIfam" id="TIGR01557">
    <property type="entry name" value="myb_SHAQKYF"/>
    <property type="match status" value="1"/>
</dbReference>
<evidence type="ECO:0000256" key="4">
    <source>
        <dbReference type="ARBA" id="ARBA00023163"/>
    </source>
</evidence>
<dbReference type="EMBL" id="JAYMYQ010000001">
    <property type="protein sequence ID" value="KAK7358175.1"/>
    <property type="molecule type" value="Genomic_DNA"/>
</dbReference>
<dbReference type="GO" id="GO:0009751">
    <property type="term" value="P:response to salicylic acid"/>
    <property type="evidence" value="ECO:0007669"/>
    <property type="project" value="TreeGrafter"/>
</dbReference>
<dbReference type="AlphaFoldDB" id="A0AAN9R120"/>
<dbReference type="SUPFAM" id="SSF46689">
    <property type="entry name" value="Homeodomain-like"/>
    <property type="match status" value="1"/>
</dbReference>
<dbReference type="GO" id="GO:0003677">
    <property type="term" value="F:DNA binding"/>
    <property type="evidence" value="ECO:0007669"/>
    <property type="project" value="UniProtKB-KW"/>
</dbReference>
<sequence>MSGRSGSEGIKSHDVHFSVPWNWNDNECDPGIWHEALLRRASDITLGSDQMHSPIQPEDSAAPKEQHIPPVKRKKVSHWTKDEHRLFLIGLKKYGKGDWKNIARCCVMSKTSVQVGSHAQKYFLRHKNNKKKRTSIHDITLEHDNMIDHHLIPDHNGQHNPIERLSKKSQVGFNASMIPDHNGQHNPVEPLSKKSQMVFNASLAHRCLEESADDVQMHQFPRPVEHHNLVPPIDDGKLRWVLFPPHLNFDWTTLAILQMIESYT</sequence>
<keyword evidence="10" id="KW-1185">Reference proteome</keyword>
<keyword evidence="5" id="KW-0539">Nucleus</keyword>
<gene>
    <name evidence="9" type="ORF">VNO77_00099</name>
</gene>
<dbReference type="InterPro" id="IPR009057">
    <property type="entry name" value="Homeodomain-like_sf"/>
</dbReference>
<organism evidence="9 10">
    <name type="scientific">Canavalia gladiata</name>
    <name type="common">Sword bean</name>
    <name type="synonym">Dolichos gladiatus</name>
    <dbReference type="NCBI Taxonomy" id="3824"/>
    <lineage>
        <taxon>Eukaryota</taxon>
        <taxon>Viridiplantae</taxon>
        <taxon>Streptophyta</taxon>
        <taxon>Embryophyta</taxon>
        <taxon>Tracheophyta</taxon>
        <taxon>Spermatophyta</taxon>
        <taxon>Magnoliopsida</taxon>
        <taxon>eudicotyledons</taxon>
        <taxon>Gunneridae</taxon>
        <taxon>Pentapetalae</taxon>
        <taxon>rosids</taxon>
        <taxon>fabids</taxon>
        <taxon>Fabales</taxon>
        <taxon>Fabaceae</taxon>
        <taxon>Papilionoideae</taxon>
        <taxon>50 kb inversion clade</taxon>
        <taxon>NPAAA clade</taxon>
        <taxon>indigoferoid/millettioid clade</taxon>
        <taxon>Phaseoleae</taxon>
        <taxon>Canavalia</taxon>
    </lineage>
</organism>
<dbReference type="GO" id="GO:0005634">
    <property type="term" value="C:nucleus"/>
    <property type="evidence" value="ECO:0007669"/>
    <property type="project" value="UniProtKB-SubCell"/>
</dbReference>
<evidence type="ECO:0000256" key="2">
    <source>
        <dbReference type="ARBA" id="ARBA00023015"/>
    </source>
</evidence>
<dbReference type="FunFam" id="1.10.10.60:FF:000009">
    <property type="entry name" value="transcription factor MYB1R1"/>
    <property type="match status" value="1"/>
</dbReference>
<evidence type="ECO:0000313" key="10">
    <source>
        <dbReference type="Proteomes" id="UP001367508"/>
    </source>
</evidence>
<keyword evidence="2" id="KW-0805">Transcription regulation</keyword>
<proteinExistence type="predicted"/>
<keyword evidence="4" id="KW-0804">Transcription</keyword>
<reference evidence="9 10" key="1">
    <citation type="submission" date="2024-01" db="EMBL/GenBank/DDBJ databases">
        <title>The genomes of 5 underutilized Papilionoideae crops provide insights into root nodulation and disease resistanc.</title>
        <authorList>
            <person name="Jiang F."/>
        </authorList>
    </citation>
    <scope>NUCLEOTIDE SEQUENCE [LARGE SCALE GENOMIC DNA]</scope>
    <source>
        <strain evidence="9">LVBAO_FW01</strain>
        <tissue evidence="9">Leaves</tissue>
    </source>
</reference>
<feature type="region of interest" description="Disordered" evidence="6">
    <location>
        <begin position="48"/>
        <end position="76"/>
    </location>
</feature>
<comment type="subcellular location">
    <subcellularLocation>
        <location evidence="1">Nucleus</location>
    </subcellularLocation>
</comment>
<keyword evidence="3" id="KW-0238">DNA-binding</keyword>
<dbReference type="InterPro" id="IPR006447">
    <property type="entry name" value="Myb_dom_plants"/>
</dbReference>
<dbReference type="Pfam" id="PF00249">
    <property type="entry name" value="Myb_DNA-binding"/>
    <property type="match status" value="1"/>
</dbReference>
<dbReference type="PROSITE" id="PS50090">
    <property type="entry name" value="MYB_LIKE"/>
    <property type="match status" value="1"/>
</dbReference>
<evidence type="ECO:0000256" key="1">
    <source>
        <dbReference type="ARBA" id="ARBA00004123"/>
    </source>
</evidence>
<feature type="domain" description="Myb-like" evidence="7">
    <location>
        <begin position="71"/>
        <end position="123"/>
    </location>
</feature>
<evidence type="ECO:0000256" key="6">
    <source>
        <dbReference type="SAM" id="MobiDB-lite"/>
    </source>
</evidence>
<feature type="domain" description="HTH myb-type" evidence="8">
    <location>
        <begin position="72"/>
        <end position="127"/>
    </location>
</feature>
<dbReference type="Proteomes" id="UP001367508">
    <property type="component" value="Unassembled WGS sequence"/>
</dbReference>
<evidence type="ECO:0000256" key="5">
    <source>
        <dbReference type="ARBA" id="ARBA00023242"/>
    </source>
</evidence>
<protein>
    <submittedName>
        <fullName evidence="9">Uncharacterized protein</fullName>
    </submittedName>
</protein>
<dbReference type="SMART" id="SM00717">
    <property type="entry name" value="SANT"/>
    <property type="match status" value="1"/>
</dbReference>
<dbReference type="PROSITE" id="PS51294">
    <property type="entry name" value="HTH_MYB"/>
    <property type="match status" value="1"/>
</dbReference>
<comment type="caution">
    <text evidence="9">The sequence shown here is derived from an EMBL/GenBank/DDBJ whole genome shotgun (WGS) entry which is preliminary data.</text>
</comment>
<dbReference type="GO" id="GO:0006355">
    <property type="term" value="P:regulation of DNA-templated transcription"/>
    <property type="evidence" value="ECO:0007669"/>
    <property type="project" value="UniProtKB-ARBA"/>
</dbReference>
<dbReference type="PANTHER" id="PTHR44191:SF13">
    <property type="entry name" value="DUPLICATED HOMEODOMAIN-LIKE SUPERFAMILY PROTEIN"/>
    <property type="match status" value="1"/>
</dbReference>
<evidence type="ECO:0000256" key="3">
    <source>
        <dbReference type="ARBA" id="ARBA00023125"/>
    </source>
</evidence>
<evidence type="ECO:0000259" key="8">
    <source>
        <dbReference type="PROSITE" id="PS51294"/>
    </source>
</evidence>
<accession>A0AAN9R120</accession>
<dbReference type="Gene3D" id="1.10.10.60">
    <property type="entry name" value="Homeodomain-like"/>
    <property type="match status" value="1"/>
</dbReference>
<dbReference type="InterPro" id="IPR001005">
    <property type="entry name" value="SANT/Myb"/>
</dbReference>
<dbReference type="GO" id="GO:0009739">
    <property type="term" value="P:response to gibberellin"/>
    <property type="evidence" value="ECO:0007669"/>
    <property type="project" value="TreeGrafter"/>
</dbReference>